<proteinExistence type="predicted"/>
<dbReference type="Proteomes" id="UP000460317">
    <property type="component" value="Unassembled WGS sequence"/>
</dbReference>
<dbReference type="EMBL" id="QSJP01000026">
    <property type="protein sequence ID" value="RHD82401.1"/>
    <property type="molecule type" value="Genomic_DNA"/>
</dbReference>
<evidence type="ECO:0000313" key="11">
    <source>
        <dbReference type="Proteomes" id="UP000284785"/>
    </source>
</evidence>
<evidence type="ECO:0000313" key="16">
    <source>
        <dbReference type="Proteomes" id="UP000488521"/>
    </source>
</evidence>
<evidence type="ECO:0000313" key="5">
    <source>
        <dbReference type="EMBL" id="KAB4451701.1"/>
    </source>
</evidence>
<feature type="coiled-coil region" evidence="1">
    <location>
        <begin position="73"/>
        <end position="100"/>
    </location>
</feature>
<evidence type="ECO:0000313" key="8">
    <source>
        <dbReference type="EMBL" id="RHD82401.1"/>
    </source>
</evidence>
<evidence type="ECO:0008006" key="18">
    <source>
        <dbReference type="Google" id="ProtNLM"/>
    </source>
</evidence>
<dbReference type="EMBL" id="WCRY01000025">
    <property type="protein sequence ID" value="KAB4476104.1"/>
    <property type="molecule type" value="Genomic_DNA"/>
</dbReference>
<dbReference type="Proteomes" id="UP000440614">
    <property type="component" value="Unassembled WGS sequence"/>
</dbReference>
<evidence type="ECO:0000256" key="1">
    <source>
        <dbReference type="SAM" id="Coils"/>
    </source>
</evidence>
<dbReference type="AlphaFoldDB" id="A0A139KJJ5"/>
<reference evidence="12 13" key="2">
    <citation type="journal article" date="2019" name="Nat. Med.">
        <title>A library of human gut bacterial isolates paired with longitudinal multiomics data enables mechanistic microbiome research.</title>
        <authorList>
            <person name="Poyet M."/>
            <person name="Groussin M."/>
            <person name="Gibbons S.M."/>
            <person name="Avila-Pacheco J."/>
            <person name="Jiang X."/>
            <person name="Kearney S.M."/>
            <person name="Perrotta A.R."/>
            <person name="Berdy B."/>
            <person name="Zhao S."/>
            <person name="Lieberman T.D."/>
            <person name="Swanson P.K."/>
            <person name="Smith M."/>
            <person name="Roesemann S."/>
            <person name="Alexander J.E."/>
            <person name="Rich S.A."/>
            <person name="Livny J."/>
            <person name="Vlamakis H."/>
            <person name="Clish C."/>
            <person name="Bullock K."/>
            <person name="Deik A."/>
            <person name="Scott J."/>
            <person name="Pierce K.A."/>
            <person name="Xavier R.J."/>
            <person name="Alm E.J."/>
        </authorList>
    </citation>
    <scope>NUCLEOTIDE SEQUENCE [LARGE SCALE GENOMIC DNA]</scope>
    <source>
        <strain evidence="6 16">BIOML-A156</strain>
        <strain evidence="5 12">BIOML-A160</strain>
        <strain evidence="7 13">BIOML-A162</strain>
        <strain evidence="4 15">BIOML-A165</strain>
        <strain evidence="3 14">BIOML-A188</strain>
    </source>
</reference>
<dbReference type="EMBL" id="QROV01000032">
    <property type="protein sequence ID" value="RHL53920.1"/>
    <property type="molecule type" value="Genomic_DNA"/>
</dbReference>
<dbReference type="Proteomes" id="UP000283616">
    <property type="component" value="Unassembled WGS sequence"/>
</dbReference>
<dbReference type="OMA" id="IHHMLER"/>
<dbReference type="EMBL" id="WCRW01000020">
    <property type="protein sequence ID" value="KAB4451701.1"/>
    <property type="molecule type" value="Genomic_DNA"/>
</dbReference>
<dbReference type="EMBL" id="WCSB01000019">
    <property type="protein sequence ID" value="KAB4449732.1"/>
    <property type="molecule type" value="Genomic_DNA"/>
</dbReference>
<dbReference type="Proteomes" id="UP000488521">
    <property type="component" value="Unassembled WGS sequence"/>
</dbReference>
<name>A0A139KJJ5_BACT4</name>
<keyword evidence="1" id="KW-0175">Coiled coil</keyword>
<evidence type="ECO:0000313" key="4">
    <source>
        <dbReference type="EMBL" id="KAB4449732.1"/>
    </source>
</evidence>
<evidence type="ECO:0000313" key="2">
    <source>
        <dbReference type="EMBL" id="BCA51220.1"/>
    </source>
</evidence>
<evidence type="ECO:0000313" key="7">
    <source>
        <dbReference type="EMBL" id="KAB4476104.1"/>
    </source>
</evidence>
<evidence type="ECO:0000313" key="12">
    <source>
        <dbReference type="Proteomes" id="UP000436825"/>
    </source>
</evidence>
<evidence type="ECO:0000313" key="9">
    <source>
        <dbReference type="EMBL" id="RHL53920.1"/>
    </source>
</evidence>
<dbReference type="Proteomes" id="UP000500882">
    <property type="component" value="Chromosome"/>
</dbReference>
<evidence type="ECO:0000313" key="14">
    <source>
        <dbReference type="Proteomes" id="UP000440614"/>
    </source>
</evidence>
<evidence type="ECO:0000313" key="3">
    <source>
        <dbReference type="EMBL" id="KAB4306492.1"/>
    </source>
</evidence>
<organism evidence="7 13">
    <name type="scientific">Bacteroides thetaiotaomicron</name>
    <dbReference type="NCBI Taxonomy" id="818"/>
    <lineage>
        <taxon>Bacteria</taxon>
        <taxon>Pseudomonadati</taxon>
        <taxon>Bacteroidota</taxon>
        <taxon>Bacteroidia</taxon>
        <taxon>Bacteroidales</taxon>
        <taxon>Bacteroidaceae</taxon>
        <taxon>Bacteroides</taxon>
    </lineage>
</organism>
<dbReference type="Proteomes" id="UP000284785">
    <property type="component" value="Unassembled WGS sequence"/>
</dbReference>
<dbReference type="Gene3D" id="1.10.1660.10">
    <property type="match status" value="1"/>
</dbReference>
<dbReference type="Pfam" id="PF13591">
    <property type="entry name" value="MerR_2"/>
    <property type="match status" value="1"/>
</dbReference>
<dbReference type="EMBL" id="AP022660">
    <property type="protein sequence ID" value="BCA51220.1"/>
    <property type="molecule type" value="Genomic_DNA"/>
</dbReference>
<evidence type="ECO:0000313" key="10">
    <source>
        <dbReference type="Proteomes" id="UP000283616"/>
    </source>
</evidence>
<reference evidence="10 11" key="1">
    <citation type="submission" date="2018-08" db="EMBL/GenBank/DDBJ databases">
        <title>A genome reference for cultivated species of the human gut microbiota.</title>
        <authorList>
            <person name="Zou Y."/>
            <person name="Xue W."/>
            <person name="Luo G."/>
        </authorList>
    </citation>
    <scope>NUCLEOTIDE SEQUENCE [LARGE SCALE GENOMIC DNA]</scope>
    <source>
        <strain evidence="9 10">AF37-12</strain>
        <strain evidence="8 11">AM30-26</strain>
    </source>
</reference>
<dbReference type="SMR" id="A0A139KJJ5"/>
<evidence type="ECO:0000313" key="6">
    <source>
        <dbReference type="EMBL" id="KAB4471376.1"/>
    </source>
</evidence>
<evidence type="ECO:0000313" key="15">
    <source>
        <dbReference type="Proteomes" id="UP000460317"/>
    </source>
</evidence>
<dbReference type="Proteomes" id="UP000436858">
    <property type="component" value="Unassembled WGS sequence"/>
</dbReference>
<accession>A0A139KJJ5</accession>
<dbReference type="EMBL" id="WCSY01000029">
    <property type="protein sequence ID" value="KAB4306492.1"/>
    <property type="molecule type" value="Genomic_DNA"/>
</dbReference>
<evidence type="ECO:0000313" key="13">
    <source>
        <dbReference type="Proteomes" id="UP000436858"/>
    </source>
</evidence>
<sequence>MSTMQTELIIVSEYCQKCHIEPSFIEMLEEGGLINVRTEAGKHYLLVSELPNVERYSRMYYDLSINMEGIDAIHHMLERMDDMRREITSLRKQLLLFREREIEEADW</sequence>
<dbReference type="Proteomes" id="UP000436825">
    <property type="component" value="Unassembled WGS sequence"/>
</dbReference>
<protein>
    <recommendedName>
        <fullName evidence="18">MerR HTH family regulatory protein</fullName>
    </recommendedName>
</protein>
<dbReference type="EMBL" id="WCRS01000014">
    <property type="protein sequence ID" value="KAB4471376.1"/>
    <property type="molecule type" value="Genomic_DNA"/>
</dbReference>
<reference evidence="2 17" key="3">
    <citation type="submission" date="2020-02" db="EMBL/GenBank/DDBJ databases">
        <title>Whole-genome sequencing and comparative analysis of the genomes of Bacteroides thetaiotaomicron and Escherichia coli isolated from a healthy resident in Vietnam.</title>
        <authorList>
            <person name="Mohsin M."/>
            <person name="Tanaka K."/>
            <person name="Kawahara R."/>
            <person name="Kondo S."/>
            <person name="Noguchi H."/>
            <person name="Motooka D."/>
            <person name="Nakamura S."/>
            <person name="Khong D.T."/>
            <person name="Nguyen T.N."/>
            <person name="Tran H.T."/>
            <person name="Yamamoto Y."/>
        </authorList>
    </citation>
    <scope>NUCLEOTIDE SEQUENCE [LARGE SCALE GENOMIC DNA]</scope>
    <source>
        <strain evidence="2 17">F9-2</strain>
    </source>
</reference>
<gene>
    <name evidence="2" type="ORF">BatF92_31620</name>
    <name evidence="9" type="ORF">DW011_21465</name>
    <name evidence="8" type="ORF">DW780_22230</name>
    <name evidence="6" type="ORF">GAN59_17780</name>
    <name evidence="5" type="ORF">GAN75_22450</name>
    <name evidence="7" type="ORF">GAN91_21080</name>
    <name evidence="4" type="ORF">GAN93_17965</name>
    <name evidence="3" type="ORF">GAO51_23760</name>
</gene>
<evidence type="ECO:0000313" key="17">
    <source>
        <dbReference type="Proteomes" id="UP000500882"/>
    </source>
</evidence>